<proteinExistence type="predicted"/>
<organism evidence="1">
    <name type="scientific">uncultured Solirubrobacteraceae bacterium</name>
    <dbReference type="NCBI Taxonomy" id="1162706"/>
    <lineage>
        <taxon>Bacteria</taxon>
        <taxon>Bacillati</taxon>
        <taxon>Actinomycetota</taxon>
        <taxon>Thermoleophilia</taxon>
        <taxon>Solirubrobacterales</taxon>
        <taxon>Solirubrobacteraceae</taxon>
        <taxon>environmental samples</taxon>
    </lineage>
</organism>
<gene>
    <name evidence="1" type="ORF">AVDCRST_MAG67-325</name>
</gene>
<evidence type="ECO:0000313" key="1">
    <source>
        <dbReference type="EMBL" id="CAA9472822.1"/>
    </source>
</evidence>
<dbReference type="AlphaFoldDB" id="A0A6J4RG78"/>
<accession>A0A6J4RG78</accession>
<sequence length="42" mass="4805">MPRLSLTRGYDRIRRKVLFALDEILGGISRHHASAPPSRSWS</sequence>
<protein>
    <submittedName>
        <fullName evidence="1">Uncharacterized protein</fullName>
    </submittedName>
</protein>
<dbReference type="EMBL" id="CADCVQ010000009">
    <property type="protein sequence ID" value="CAA9472822.1"/>
    <property type="molecule type" value="Genomic_DNA"/>
</dbReference>
<name>A0A6J4RG78_9ACTN</name>
<reference evidence="1" key="1">
    <citation type="submission" date="2020-02" db="EMBL/GenBank/DDBJ databases">
        <authorList>
            <person name="Meier V. D."/>
        </authorList>
    </citation>
    <scope>NUCLEOTIDE SEQUENCE</scope>
    <source>
        <strain evidence="1">AVDCRST_MAG67</strain>
    </source>
</reference>